<dbReference type="Proteomes" id="UP000186684">
    <property type="component" value="Unassembled WGS sequence"/>
</dbReference>
<dbReference type="SMART" id="SM00739">
    <property type="entry name" value="KOW"/>
    <property type="match status" value="1"/>
</dbReference>
<dbReference type="GO" id="GO:0006354">
    <property type="term" value="P:DNA-templated transcription elongation"/>
    <property type="evidence" value="ECO:0007669"/>
    <property type="project" value="InterPro"/>
</dbReference>
<evidence type="ECO:0000259" key="5">
    <source>
        <dbReference type="SMART" id="SM00739"/>
    </source>
</evidence>
<gene>
    <name evidence="6" type="ORF">SAMN05421759_11314</name>
</gene>
<dbReference type="Gene3D" id="3.30.70.940">
    <property type="entry name" value="NusG, N-terminal domain"/>
    <property type="match status" value="1"/>
</dbReference>
<proteinExistence type="predicted"/>
<dbReference type="CDD" id="cd09892">
    <property type="entry name" value="NGN_SP_RfaH"/>
    <property type="match status" value="1"/>
</dbReference>
<evidence type="ECO:0000259" key="4">
    <source>
        <dbReference type="SMART" id="SM00738"/>
    </source>
</evidence>
<dbReference type="AlphaFoldDB" id="A0A1N7P6A1"/>
<dbReference type="SUPFAM" id="SSF82679">
    <property type="entry name" value="N-utilization substance G protein NusG, N-terminal domain"/>
    <property type="match status" value="1"/>
</dbReference>
<sequence>MLHRLVHETSSNWFAAQLRPNGLSIAERNLSRQGFSHFTPKRLETRRQSNRVVTTPRPLFPGYIFVQFDPLAPQWRALNATRGLTRVIVNDPRHPTPLPDDFMAALMERSDESGLLKPPPELKPGDRVRVVAGPMADLVSRIERMDDNARIQLLMHFMGQESRLSVSMDMVEKVDD</sequence>
<keyword evidence="1" id="KW-0889">Transcription antitermination</keyword>
<dbReference type="InterPro" id="IPR036735">
    <property type="entry name" value="NGN_dom_sf"/>
</dbReference>
<dbReference type="PANTHER" id="PTHR30265:SF7">
    <property type="entry name" value="TRANSCRIPTION ANTITERMINATION PROTEIN RFAH"/>
    <property type="match status" value="1"/>
</dbReference>
<dbReference type="STRING" id="633194.SAMN05421759_11314"/>
<dbReference type="SUPFAM" id="SSF50104">
    <property type="entry name" value="Translation proteins SH3-like domain"/>
    <property type="match status" value="1"/>
</dbReference>
<keyword evidence="2" id="KW-0805">Transcription regulation</keyword>
<dbReference type="SMART" id="SM00738">
    <property type="entry name" value="NGN"/>
    <property type="match status" value="1"/>
</dbReference>
<organism evidence="6 7">
    <name type="scientific">Roseivivax lentus</name>
    <dbReference type="NCBI Taxonomy" id="633194"/>
    <lineage>
        <taxon>Bacteria</taxon>
        <taxon>Pseudomonadati</taxon>
        <taxon>Pseudomonadota</taxon>
        <taxon>Alphaproteobacteria</taxon>
        <taxon>Rhodobacterales</taxon>
        <taxon>Roseobacteraceae</taxon>
        <taxon>Roseivivax</taxon>
    </lineage>
</organism>
<dbReference type="InterPro" id="IPR008991">
    <property type="entry name" value="Translation_prot_SH3-like_sf"/>
</dbReference>
<reference evidence="7" key="1">
    <citation type="submission" date="2017-01" db="EMBL/GenBank/DDBJ databases">
        <authorList>
            <person name="Varghese N."/>
            <person name="Submissions S."/>
        </authorList>
    </citation>
    <scope>NUCLEOTIDE SEQUENCE [LARGE SCALE GENOMIC DNA]</scope>
    <source>
        <strain evidence="7">DSM 29430</strain>
    </source>
</reference>
<dbReference type="GO" id="GO:0005829">
    <property type="term" value="C:cytosol"/>
    <property type="evidence" value="ECO:0007669"/>
    <property type="project" value="TreeGrafter"/>
</dbReference>
<dbReference type="GO" id="GO:0031564">
    <property type="term" value="P:transcription antitermination"/>
    <property type="evidence" value="ECO:0007669"/>
    <property type="project" value="UniProtKB-KW"/>
</dbReference>
<dbReference type="EMBL" id="FTOQ01000013">
    <property type="protein sequence ID" value="SIT06057.1"/>
    <property type="molecule type" value="Genomic_DNA"/>
</dbReference>
<dbReference type="InterPro" id="IPR043425">
    <property type="entry name" value="NusG-like"/>
</dbReference>
<evidence type="ECO:0000313" key="7">
    <source>
        <dbReference type="Proteomes" id="UP000186684"/>
    </source>
</evidence>
<accession>A0A1N7P6A1</accession>
<evidence type="ECO:0000313" key="6">
    <source>
        <dbReference type="EMBL" id="SIT06057.1"/>
    </source>
</evidence>
<name>A0A1N7P6A1_9RHOB</name>
<dbReference type="PANTHER" id="PTHR30265">
    <property type="entry name" value="RHO-INTERACTING TRANSCRIPTION TERMINATION FACTOR NUSG"/>
    <property type="match status" value="1"/>
</dbReference>
<dbReference type="OrthoDB" id="9787731at2"/>
<dbReference type="RefSeq" id="WP_159441678.1">
    <property type="nucleotide sequence ID" value="NZ_FTOQ01000013.1"/>
</dbReference>
<evidence type="ECO:0000256" key="2">
    <source>
        <dbReference type="ARBA" id="ARBA00023015"/>
    </source>
</evidence>
<protein>
    <submittedName>
        <fullName evidence="6">Transcriptional antiterminator RfaH</fullName>
    </submittedName>
</protein>
<evidence type="ECO:0000256" key="1">
    <source>
        <dbReference type="ARBA" id="ARBA00022814"/>
    </source>
</evidence>
<keyword evidence="7" id="KW-1185">Reference proteome</keyword>
<dbReference type="Pfam" id="PF02357">
    <property type="entry name" value="NusG"/>
    <property type="match status" value="1"/>
</dbReference>
<dbReference type="InterPro" id="IPR006645">
    <property type="entry name" value="NGN-like_dom"/>
</dbReference>
<feature type="domain" description="NusG-like N-terminal" evidence="4">
    <location>
        <begin position="10"/>
        <end position="110"/>
    </location>
</feature>
<dbReference type="InterPro" id="IPR005824">
    <property type="entry name" value="KOW"/>
</dbReference>
<feature type="domain" description="KOW" evidence="5">
    <location>
        <begin position="121"/>
        <end position="148"/>
    </location>
</feature>
<keyword evidence="3" id="KW-0804">Transcription</keyword>
<dbReference type="CDD" id="cd06091">
    <property type="entry name" value="KOW_NusG"/>
    <property type="match status" value="1"/>
</dbReference>
<evidence type="ECO:0000256" key="3">
    <source>
        <dbReference type="ARBA" id="ARBA00023163"/>
    </source>
</evidence>